<dbReference type="AlphaFoldDB" id="A0A066XSA1"/>
<comment type="caution">
    <text evidence="1">The sequence shown here is derived from an EMBL/GenBank/DDBJ whole genome shotgun (WGS) entry which is preliminary data.</text>
</comment>
<dbReference type="EMBL" id="JMSE01000047">
    <property type="protein sequence ID" value="KDN72113.1"/>
    <property type="molecule type" value="Genomic_DNA"/>
</dbReference>
<organism evidence="1 2">
    <name type="scientific">Colletotrichum sublineola</name>
    <name type="common">Sorghum anthracnose fungus</name>
    <dbReference type="NCBI Taxonomy" id="1173701"/>
    <lineage>
        <taxon>Eukaryota</taxon>
        <taxon>Fungi</taxon>
        <taxon>Dikarya</taxon>
        <taxon>Ascomycota</taxon>
        <taxon>Pezizomycotina</taxon>
        <taxon>Sordariomycetes</taxon>
        <taxon>Hypocreomycetidae</taxon>
        <taxon>Glomerellales</taxon>
        <taxon>Glomerellaceae</taxon>
        <taxon>Colletotrichum</taxon>
        <taxon>Colletotrichum graminicola species complex</taxon>
    </lineage>
</organism>
<proteinExistence type="predicted"/>
<sequence>MSSPAAPDQQSSQSSSSLLSTCQSANRLCFPAAALFLFNQQLSFVMGKIKKKWCWLMQSLLGRLLCVVSREEKEPEEYARNDGPDEIVEWVAPAHERSNHPGRLYRTFVLLVYHEEVRGSRAWAEGFLAVVQHPGELLNGDEDLAQPSVEHGFAGVKASGKADRWLPGCRGYVVASCVARDGAHGRSSSSISSEAARLLE</sequence>
<gene>
    <name evidence="1" type="ORF">CSUB01_11414</name>
</gene>
<evidence type="ECO:0000313" key="1">
    <source>
        <dbReference type="EMBL" id="KDN72113.1"/>
    </source>
</evidence>
<reference evidence="2" key="1">
    <citation type="journal article" date="2014" name="Genome Announc.">
        <title>Draft genome sequence of Colletotrichum sublineola, a destructive pathogen of cultivated sorghum.</title>
        <authorList>
            <person name="Baroncelli R."/>
            <person name="Sanz-Martin J.M."/>
            <person name="Rech G.E."/>
            <person name="Sukno S.A."/>
            <person name="Thon M.R."/>
        </authorList>
    </citation>
    <scope>NUCLEOTIDE SEQUENCE [LARGE SCALE GENOMIC DNA]</scope>
    <source>
        <strain evidence="2">TX430BB</strain>
    </source>
</reference>
<evidence type="ECO:0000313" key="2">
    <source>
        <dbReference type="Proteomes" id="UP000027238"/>
    </source>
</evidence>
<keyword evidence="2" id="KW-1185">Reference proteome</keyword>
<dbReference type="Proteomes" id="UP000027238">
    <property type="component" value="Unassembled WGS sequence"/>
</dbReference>
<protein>
    <submittedName>
        <fullName evidence="1">Uncharacterized protein</fullName>
    </submittedName>
</protein>
<accession>A0A066XSA1</accession>
<dbReference type="HOGENOM" id="CLU_1366176_0_0_1"/>
<name>A0A066XSA1_COLSU</name>